<dbReference type="Proteomes" id="UP001623349">
    <property type="component" value="Unassembled WGS sequence"/>
</dbReference>
<sequence length="34" mass="3856">MIKPVHNQVTSNFIKEHILKSSPMNITNVVKPLP</sequence>
<evidence type="ECO:0000313" key="2">
    <source>
        <dbReference type="Proteomes" id="UP001623349"/>
    </source>
</evidence>
<name>A0ABQ0ESE4_APOSI</name>
<evidence type="ECO:0000313" key="1">
    <source>
        <dbReference type="EMBL" id="GAB1289974.1"/>
    </source>
</evidence>
<protein>
    <submittedName>
        <fullName evidence="1">Predicted gene 14326</fullName>
    </submittedName>
</protein>
<dbReference type="EMBL" id="BAAFST010000005">
    <property type="protein sequence ID" value="GAB1289974.1"/>
    <property type="molecule type" value="Genomic_DNA"/>
</dbReference>
<gene>
    <name evidence="1" type="ORF">APTSU1_000520400</name>
</gene>
<organism evidence="1 2">
    <name type="scientific">Apodemus speciosus</name>
    <name type="common">Large Japanese field mouse</name>
    <dbReference type="NCBI Taxonomy" id="105296"/>
    <lineage>
        <taxon>Eukaryota</taxon>
        <taxon>Metazoa</taxon>
        <taxon>Chordata</taxon>
        <taxon>Craniata</taxon>
        <taxon>Vertebrata</taxon>
        <taxon>Euteleostomi</taxon>
        <taxon>Mammalia</taxon>
        <taxon>Eutheria</taxon>
        <taxon>Euarchontoglires</taxon>
        <taxon>Glires</taxon>
        <taxon>Rodentia</taxon>
        <taxon>Myomorpha</taxon>
        <taxon>Muroidea</taxon>
        <taxon>Muridae</taxon>
        <taxon>Murinae</taxon>
        <taxon>Apodemus</taxon>
    </lineage>
</organism>
<keyword evidence="2" id="KW-1185">Reference proteome</keyword>
<reference evidence="1 2" key="1">
    <citation type="submission" date="2024-08" db="EMBL/GenBank/DDBJ databases">
        <title>The draft genome of Apodemus speciosus.</title>
        <authorList>
            <person name="Nabeshima K."/>
            <person name="Suzuki S."/>
            <person name="Onuma M."/>
        </authorList>
    </citation>
    <scope>NUCLEOTIDE SEQUENCE [LARGE SCALE GENOMIC DNA]</scope>
    <source>
        <strain evidence="1">IB14-021</strain>
    </source>
</reference>
<proteinExistence type="predicted"/>
<accession>A0ABQ0ESE4</accession>
<comment type="caution">
    <text evidence="1">The sequence shown here is derived from an EMBL/GenBank/DDBJ whole genome shotgun (WGS) entry which is preliminary data.</text>
</comment>